<dbReference type="Gene3D" id="3.40.1580.10">
    <property type="entry name" value="SMI1/KNR4-like"/>
    <property type="match status" value="1"/>
</dbReference>
<dbReference type="AlphaFoldDB" id="A0A7X5TMB1"/>
<accession>A0A7X5TMB1</accession>
<evidence type="ECO:0000313" key="2">
    <source>
        <dbReference type="Proteomes" id="UP000547931"/>
    </source>
</evidence>
<gene>
    <name evidence="1" type="ORF">C5470_14595</name>
</gene>
<evidence type="ECO:0008006" key="3">
    <source>
        <dbReference type="Google" id="ProtNLM"/>
    </source>
</evidence>
<dbReference type="Proteomes" id="UP000547931">
    <property type="component" value="Unassembled WGS sequence"/>
</dbReference>
<name>A0A7X5TMB1_9GAMM</name>
<keyword evidence="2" id="KW-1185">Reference proteome</keyword>
<dbReference type="InterPro" id="IPR037883">
    <property type="entry name" value="Knr4/Smi1-like_sf"/>
</dbReference>
<dbReference type="RefSeq" id="WP_166290214.1">
    <property type="nucleotide sequence ID" value="NZ_CAWPIE010000017.1"/>
</dbReference>
<organism evidence="1 2">
    <name type="scientific">Photorhabdus stackebrandtii</name>
    <dbReference type="NCBI Taxonomy" id="1123042"/>
    <lineage>
        <taxon>Bacteria</taxon>
        <taxon>Pseudomonadati</taxon>
        <taxon>Pseudomonadota</taxon>
        <taxon>Gammaproteobacteria</taxon>
        <taxon>Enterobacterales</taxon>
        <taxon>Morganellaceae</taxon>
        <taxon>Photorhabdus</taxon>
    </lineage>
</organism>
<proteinExistence type="predicted"/>
<comment type="caution">
    <text evidence="1">The sequence shown here is derived from an EMBL/GenBank/DDBJ whole genome shotgun (WGS) entry which is preliminary data.</text>
</comment>
<reference evidence="1 2" key="1">
    <citation type="submission" date="2018-02" db="EMBL/GenBank/DDBJ databases">
        <authorList>
            <person name="Machado R.A."/>
        </authorList>
    </citation>
    <scope>NUCLEOTIDE SEQUENCE [LARGE SCALE GENOMIC DNA]</scope>
    <source>
        <strain evidence="1 2">DSM 23271</strain>
    </source>
</reference>
<dbReference type="SUPFAM" id="SSF160631">
    <property type="entry name" value="SMI1/KNR4-like"/>
    <property type="match status" value="1"/>
</dbReference>
<dbReference type="EMBL" id="PUJV01000017">
    <property type="protein sequence ID" value="NHB97548.1"/>
    <property type="molecule type" value="Genomic_DNA"/>
</dbReference>
<sequence>MNRDKLIDLFSEHPDLLNMESADDAPSPEWTNKTEKALSLTLPDDYKWFLSNFGDGDICGDEIYSIYCMADSHNKCNIVNFFMRNIGK</sequence>
<dbReference type="Pfam" id="PF14568">
    <property type="entry name" value="SUKH_6"/>
    <property type="match status" value="1"/>
</dbReference>
<evidence type="ECO:0000313" key="1">
    <source>
        <dbReference type="EMBL" id="NHB97548.1"/>
    </source>
</evidence>
<protein>
    <recommendedName>
        <fullName evidence="3">SMI1/KNR4 family protein</fullName>
    </recommendedName>
</protein>